<gene>
    <name evidence="1" type="ORF">GT020_18000</name>
</gene>
<proteinExistence type="predicted"/>
<comment type="caution">
    <text evidence="1">The sequence shown here is derived from an EMBL/GenBank/DDBJ whole genome shotgun (WGS) entry which is preliminary data.</text>
</comment>
<organism evidence="1 2">
    <name type="scientific">Glutamicibacter soli</name>
    <dbReference type="NCBI Taxonomy" id="453836"/>
    <lineage>
        <taxon>Bacteria</taxon>
        <taxon>Bacillati</taxon>
        <taxon>Actinomycetota</taxon>
        <taxon>Actinomycetes</taxon>
        <taxon>Micrococcales</taxon>
        <taxon>Micrococcaceae</taxon>
        <taxon>Glutamicibacter</taxon>
    </lineage>
</organism>
<accession>A0A6L9G9X1</accession>
<dbReference type="AlphaFoldDB" id="A0A6L9G9X1"/>
<evidence type="ECO:0000313" key="1">
    <source>
        <dbReference type="EMBL" id="NAZ17928.1"/>
    </source>
</evidence>
<dbReference type="Proteomes" id="UP000477543">
    <property type="component" value="Unassembled WGS sequence"/>
</dbReference>
<sequence length="301" mass="32923">MSISMRDAVGPEGGSLEQVRVDVKFPRPVSAGKLIARLLTESYYRSNGGPSTFGIPMGNLTPTKDGWKTPYGGGPITIQNHGGIHGPEARWVVETQFLGFHCIEESNEWSASDEPYFLLSVVGSNKSVTRKFGPIENVDAGENHPTALTLASFEEDGIIPPIIIGVAAMEHDEGTPEEAAETVREHAEKLVNKFEEIVNSAFGGAEITNHVIPEWLRDILIGWVPEVIAALFGMGDDQIGGNGKFVFDYDGTKDEWSDPEILGNFGTNPHNVVVPVGVNPEEGKYELYFNIKIRKRVYALK</sequence>
<dbReference type="RefSeq" id="WP_161450230.1">
    <property type="nucleotide sequence ID" value="NZ_WYDN01000038.1"/>
</dbReference>
<name>A0A6L9G9X1_9MICC</name>
<evidence type="ECO:0000313" key="2">
    <source>
        <dbReference type="Proteomes" id="UP000477543"/>
    </source>
</evidence>
<protein>
    <submittedName>
        <fullName evidence="1">Uncharacterized protein</fullName>
    </submittedName>
</protein>
<dbReference type="EMBL" id="WYDN01000038">
    <property type="protein sequence ID" value="NAZ17928.1"/>
    <property type="molecule type" value="Genomic_DNA"/>
</dbReference>
<reference evidence="1 2" key="1">
    <citation type="submission" date="2020-01" db="EMBL/GenBank/DDBJ databases">
        <title>Glutamicibacter soli M275.</title>
        <authorList>
            <person name="Meng X."/>
        </authorList>
    </citation>
    <scope>NUCLEOTIDE SEQUENCE [LARGE SCALE GENOMIC DNA]</scope>
    <source>
        <strain evidence="1 2">M275</strain>
    </source>
</reference>